<dbReference type="InterPro" id="IPR041413">
    <property type="entry name" value="MLTR_LBD"/>
</dbReference>
<name>A0A9X3PCA2_9ACTN</name>
<gene>
    <name evidence="2" type="ORF">O1R50_22790</name>
</gene>
<reference evidence="2" key="1">
    <citation type="submission" date="2022-12" db="EMBL/GenBank/DDBJ databases">
        <title>Gycomyces niveus sp.nov.,a novel actinomycete isolated from soil in Shouguan.</title>
        <authorList>
            <person name="Yang X."/>
        </authorList>
    </citation>
    <scope>NUCLEOTIDE SEQUENCE</scope>
    <source>
        <strain evidence="2">NEAU-A15</strain>
    </source>
</reference>
<dbReference type="Pfam" id="PF17765">
    <property type="entry name" value="MLTR_LBD"/>
    <property type="match status" value="1"/>
</dbReference>
<dbReference type="Gene3D" id="1.10.260.40">
    <property type="entry name" value="lambda repressor-like DNA-binding domains"/>
    <property type="match status" value="1"/>
</dbReference>
<dbReference type="Gene3D" id="3.30.450.180">
    <property type="match status" value="1"/>
</dbReference>
<dbReference type="SMART" id="SM00530">
    <property type="entry name" value="HTH_XRE"/>
    <property type="match status" value="1"/>
</dbReference>
<evidence type="ECO:0000259" key="1">
    <source>
        <dbReference type="PROSITE" id="PS50943"/>
    </source>
</evidence>
<dbReference type="SUPFAM" id="SSF47413">
    <property type="entry name" value="lambda repressor-like DNA-binding domains"/>
    <property type="match status" value="1"/>
</dbReference>
<dbReference type="RefSeq" id="WP_270112544.1">
    <property type="nucleotide sequence ID" value="NZ_JAPZVP010000024.1"/>
</dbReference>
<protein>
    <submittedName>
        <fullName evidence="2">Helix-turn-helix domain-containing protein</fullName>
    </submittedName>
</protein>
<dbReference type="Pfam" id="PF13560">
    <property type="entry name" value="HTH_31"/>
    <property type="match status" value="1"/>
</dbReference>
<dbReference type="PANTHER" id="PTHR35010">
    <property type="entry name" value="BLL4672 PROTEIN-RELATED"/>
    <property type="match status" value="1"/>
</dbReference>
<dbReference type="InterPro" id="IPR010982">
    <property type="entry name" value="Lambda_DNA-bd_dom_sf"/>
</dbReference>
<accession>A0A9X3PCA2</accession>
<evidence type="ECO:0000313" key="3">
    <source>
        <dbReference type="Proteomes" id="UP001146067"/>
    </source>
</evidence>
<dbReference type="Proteomes" id="UP001146067">
    <property type="component" value="Unassembled WGS sequence"/>
</dbReference>
<dbReference type="AlphaFoldDB" id="A0A9X3PCA2"/>
<dbReference type="EMBL" id="JAPZVP010000024">
    <property type="protein sequence ID" value="MDA1362467.1"/>
    <property type="molecule type" value="Genomic_DNA"/>
</dbReference>
<feature type="domain" description="HTH cro/C1-type" evidence="1">
    <location>
        <begin position="34"/>
        <end position="81"/>
    </location>
</feature>
<dbReference type="PROSITE" id="PS50943">
    <property type="entry name" value="HTH_CROC1"/>
    <property type="match status" value="1"/>
</dbReference>
<evidence type="ECO:0000313" key="2">
    <source>
        <dbReference type="EMBL" id="MDA1362467.1"/>
    </source>
</evidence>
<proteinExistence type="predicted"/>
<comment type="caution">
    <text evidence="2">The sequence shown here is derived from an EMBL/GenBank/DDBJ whole genome shotgun (WGS) entry which is preliminary data.</text>
</comment>
<dbReference type="GO" id="GO:0003677">
    <property type="term" value="F:DNA binding"/>
    <property type="evidence" value="ECO:0007669"/>
    <property type="project" value="InterPro"/>
</dbReference>
<sequence length="276" mass="30742">MDATELAAFLHSRRDRIRPADVGLTAGPRRRVPGLRREEVAFLANASIDYYIELERGRGVQPSTQMLLALARALRLTGDERDHLFHLAGHPAPPTREPSRATDPSLLALLERLDGTPARIMTDLHQPLAQNRLAAELLGELDPVGEPGHTTSIVYRWFTDPSARTHYPAEDHERHAQSFVADIRATAAKRAVAGGDAEAEKMIADLLDRSEEFARLWQARDVAVRRFDRKRFVHPAIGVVELECHHLFTEDGSQRLLWLAPIAGTDTAQRLATLSA</sequence>
<organism evidence="2 3">
    <name type="scientific">Glycomyces luteolus</name>
    <dbReference type="NCBI Taxonomy" id="2670330"/>
    <lineage>
        <taxon>Bacteria</taxon>
        <taxon>Bacillati</taxon>
        <taxon>Actinomycetota</taxon>
        <taxon>Actinomycetes</taxon>
        <taxon>Glycomycetales</taxon>
        <taxon>Glycomycetaceae</taxon>
        <taxon>Glycomyces</taxon>
    </lineage>
</organism>
<keyword evidence="3" id="KW-1185">Reference proteome</keyword>
<dbReference type="InterPro" id="IPR001387">
    <property type="entry name" value="Cro/C1-type_HTH"/>
</dbReference>
<dbReference type="PANTHER" id="PTHR35010:SF2">
    <property type="entry name" value="BLL4672 PROTEIN"/>
    <property type="match status" value="1"/>
</dbReference>